<dbReference type="Proteomes" id="UP001142393">
    <property type="component" value="Unassembled WGS sequence"/>
</dbReference>
<feature type="non-terminal residue" evidence="1">
    <location>
        <position position="373"/>
    </location>
</feature>
<sequence length="373" mass="41921">LQRYCHTQSTDEIAEILLAIRGRYQELGVPDPEMIIVDNCCHVRQRITKVFPNTHIGLDIYHFMKRYLSAVAGGTKNSCYAAVAHDITLSVLKERAAESKTNIAVYRSKEEQAELLESAYQKWNRKGVWNTTGASVHAEQMKHVAKGCLTRTRQDVRSDGSRIEGSHKGWNSLQRSFASGLEVMTALGHDFVLRRNVRVGMSCNTNTPEASTLPLDFLISTDGSHHIQLRNHIATTYNDLIKRQQSRRGTSSISIPFQPQLCSAEMPEKFGLVYSNHASTFGGLFSFKKEDEEMELLEQIEMSEMEMEMGDSLLLLGKYKVAITKSEAKTVNIDSTETPKPSSSSTLTLISEKVTHVSVSFEFIHVSIESQIW</sequence>
<proteinExistence type="predicted"/>
<reference evidence="1 2" key="1">
    <citation type="journal article" date="2023" name="Proc. Natl. Acad. Sci. U.S.A.">
        <title>A global phylogenomic analysis of the shiitake genus Lentinula.</title>
        <authorList>
            <person name="Sierra-Patev S."/>
            <person name="Min B."/>
            <person name="Naranjo-Ortiz M."/>
            <person name="Looney B."/>
            <person name="Konkel Z."/>
            <person name="Slot J.C."/>
            <person name="Sakamoto Y."/>
            <person name="Steenwyk J.L."/>
            <person name="Rokas A."/>
            <person name="Carro J."/>
            <person name="Camarero S."/>
            <person name="Ferreira P."/>
            <person name="Molpeceres G."/>
            <person name="Ruiz-Duenas F.J."/>
            <person name="Serrano A."/>
            <person name="Henrissat B."/>
            <person name="Drula E."/>
            <person name="Hughes K.W."/>
            <person name="Mata J.L."/>
            <person name="Ishikawa N.K."/>
            <person name="Vargas-Isla R."/>
            <person name="Ushijima S."/>
            <person name="Smith C.A."/>
            <person name="Donoghue J."/>
            <person name="Ahrendt S."/>
            <person name="Andreopoulos W."/>
            <person name="He G."/>
            <person name="LaButti K."/>
            <person name="Lipzen A."/>
            <person name="Ng V."/>
            <person name="Riley R."/>
            <person name="Sandor L."/>
            <person name="Barry K."/>
            <person name="Martinez A.T."/>
            <person name="Xiao Y."/>
            <person name="Gibbons J.G."/>
            <person name="Terashima K."/>
            <person name="Grigoriev I.V."/>
            <person name="Hibbett D."/>
        </authorList>
    </citation>
    <scope>NUCLEOTIDE SEQUENCE [LARGE SCALE GENOMIC DNA]</scope>
    <source>
        <strain evidence="1 2">TFB7810</strain>
    </source>
</reference>
<name>A0A9W8U0H8_9AGAR</name>
<gene>
    <name evidence="1" type="ORF">DFH05DRAFT_1392608</name>
</gene>
<dbReference type="EMBL" id="JANVFU010000003">
    <property type="protein sequence ID" value="KAJ3747521.1"/>
    <property type="molecule type" value="Genomic_DNA"/>
</dbReference>
<evidence type="ECO:0000313" key="1">
    <source>
        <dbReference type="EMBL" id="KAJ3747521.1"/>
    </source>
</evidence>
<dbReference type="AlphaFoldDB" id="A0A9W8U0H8"/>
<evidence type="ECO:0000313" key="2">
    <source>
        <dbReference type="Proteomes" id="UP001142393"/>
    </source>
</evidence>
<comment type="caution">
    <text evidence="1">The sequence shown here is derived from an EMBL/GenBank/DDBJ whole genome shotgun (WGS) entry which is preliminary data.</text>
</comment>
<protein>
    <submittedName>
        <fullName evidence="1">Uncharacterized protein</fullName>
    </submittedName>
</protein>
<accession>A0A9W8U0H8</accession>
<keyword evidence="2" id="KW-1185">Reference proteome</keyword>
<organism evidence="1 2">
    <name type="scientific">Lentinula detonsa</name>
    <dbReference type="NCBI Taxonomy" id="2804962"/>
    <lineage>
        <taxon>Eukaryota</taxon>
        <taxon>Fungi</taxon>
        <taxon>Dikarya</taxon>
        <taxon>Basidiomycota</taxon>
        <taxon>Agaricomycotina</taxon>
        <taxon>Agaricomycetes</taxon>
        <taxon>Agaricomycetidae</taxon>
        <taxon>Agaricales</taxon>
        <taxon>Marasmiineae</taxon>
        <taxon>Omphalotaceae</taxon>
        <taxon>Lentinula</taxon>
    </lineage>
</organism>